<keyword evidence="7" id="KW-0010">Activator</keyword>
<evidence type="ECO:0000256" key="1">
    <source>
        <dbReference type="ARBA" id="ARBA00004123"/>
    </source>
</evidence>
<feature type="compositionally biased region" description="Polar residues" evidence="11">
    <location>
        <begin position="71"/>
        <end position="89"/>
    </location>
</feature>
<dbReference type="InterPro" id="IPR051127">
    <property type="entry name" value="Fungal_SecMet_Regulators"/>
</dbReference>
<dbReference type="Gene3D" id="4.10.240.10">
    <property type="entry name" value="Zn(2)-C6 fungal-type DNA-binding domain"/>
    <property type="match status" value="1"/>
</dbReference>
<keyword evidence="3" id="KW-0862">Zinc</keyword>
<comment type="subcellular location">
    <subcellularLocation>
        <location evidence="1">Nucleus</location>
    </subcellularLocation>
</comment>
<dbReference type="SUPFAM" id="SSF57701">
    <property type="entry name" value="Zn2/Cys6 DNA-binding domain"/>
    <property type="match status" value="1"/>
</dbReference>
<evidence type="ECO:0000256" key="8">
    <source>
        <dbReference type="ARBA" id="ARBA00023163"/>
    </source>
</evidence>
<dbReference type="GO" id="GO:0005634">
    <property type="term" value="C:nucleus"/>
    <property type="evidence" value="ECO:0007669"/>
    <property type="project" value="UniProtKB-SubCell"/>
</dbReference>
<dbReference type="Pfam" id="PF03902">
    <property type="entry name" value="Gal4_dimer"/>
    <property type="match status" value="1"/>
</dbReference>
<evidence type="ECO:0000256" key="5">
    <source>
        <dbReference type="ARBA" id="ARBA00023125"/>
    </source>
</evidence>
<name>A0A1L0BC44_9ASCO</name>
<dbReference type="PROSITE" id="PS50048">
    <property type="entry name" value="ZN2_CY6_FUNGAL_2"/>
    <property type="match status" value="1"/>
</dbReference>
<sequence length="381" mass="42983">MSDSSFVKMEPLSPHLDANNDAVRNVQMGFASLHEKDVQLNEELSDLNAVEELAELNKLNDLNNVDDNANASSTGSFDVSNDSIEDSQPTESYKHLSCLLEQSRSSSLSSLGSDNSESSIEQACDSCRKRKLKCSKEYPKCSKCIQHNWCCSYSPRTVRSPLTRAHMTEVENKLAHVIDMLRYVLPRSVDVDQLMHMDDYTKALRIHRDKLLEKPTDTTRYISDKKLHDAGFDKQKIKQEIIDDFVLNNIPTDKRFQFVPPPVVSNSVDMSAFATSMDMANVAKMDLTKMDTLSKMDTLTKMGSNLESEHLVQSVNSARSFESTHPASLTSPSSHLSLNSYDHYDYEDELEGLGKCLKKQKTQPITEYTSIFDEVMCDDFA</sequence>
<dbReference type="CDD" id="cd00067">
    <property type="entry name" value="GAL4"/>
    <property type="match status" value="1"/>
</dbReference>
<dbReference type="PROSITE" id="PS00463">
    <property type="entry name" value="ZN2_CY6_FUNGAL_1"/>
    <property type="match status" value="1"/>
</dbReference>
<evidence type="ECO:0000313" key="14">
    <source>
        <dbReference type="Proteomes" id="UP000182334"/>
    </source>
</evidence>
<dbReference type="GO" id="GO:0000981">
    <property type="term" value="F:DNA-binding transcription factor activity, RNA polymerase II-specific"/>
    <property type="evidence" value="ECO:0007669"/>
    <property type="project" value="InterPro"/>
</dbReference>
<keyword evidence="14" id="KW-1185">Reference proteome</keyword>
<dbReference type="SMART" id="SM00066">
    <property type="entry name" value="GAL4"/>
    <property type="match status" value="1"/>
</dbReference>
<dbReference type="GO" id="GO:0008270">
    <property type="term" value="F:zinc ion binding"/>
    <property type="evidence" value="ECO:0007669"/>
    <property type="project" value="InterPro"/>
</dbReference>
<keyword evidence="5" id="KW-0238">DNA-binding</keyword>
<evidence type="ECO:0000259" key="12">
    <source>
        <dbReference type="PROSITE" id="PS50048"/>
    </source>
</evidence>
<organism evidence="13 14">
    <name type="scientific">Sungouiella intermedia</name>
    <dbReference type="NCBI Taxonomy" id="45354"/>
    <lineage>
        <taxon>Eukaryota</taxon>
        <taxon>Fungi</taxon>
        <taxon>Dikarya</taxon>
        <taxon>Ascomycota</taxon>
        <taxon>Saccharomycotina</taxon>
        <taxon>Pichiomycetes</taxon>
        <taxon>Metschnikowiaceae</taxon>
        <taxon>Sungouiella</taxon>
    </lineage>
</organism>
<evidence type="ECO:0000313" key="13">
    <source>
        <dbReference type="EMBL" id="SGZ49204.1"/>
    </source>
</evidence>
<keyword evidence="9" id="KW-0539">Nucleus</keyword>
<evidence type="ECO:0000256" key="7">
    <source>
        <dbReference type="ARBA" id="ARBA00023159"/>
    </source>
</evidence>
<evidence type="ECO:0000256" key="11">
    <source>
        <dbReference type="SAM" id="MobiDB-lite"/>
    </source>
</evidence>
<dbReference type="EMBL" id="LT635757">
    <property type="protein sequence ID" value="SGZ49204.1"/>
    <property type="molecule type" value="Genomic_DNA"/>
</dbReference>
<dbReference type="Proteomes" id="UP000182334">
    <property type="component" value="Chromosome II"/>
</dbReference>
<feature type="domain" description="Zn(2)-C6 fungal-type" evidence="12">
    <location>
        <begin position="123"/>
        <end position="153"/>
    </location>
</feature>
<dbReference type="GO" id="GO:0000435">
    <property type="term" value="P:positive regulation of transcription from RNA polymerase II promoter by galactose"/>
    <property type="evidence" value="ECO:0007669"/>
    <property type="project" value="TreeGrafter"/>
</dbReference>
<dbReference type="GO" id="GO:0006012">
    <property type="term" value="P:galactose metabolic process"/>
    <property type="evidence" value="ECO:0007669"/>
    <property type="project" value="UniProtKB-KW"/>
</dbReference>
<dbReference type="AlphaFoldDB" id="A0A1L0BC44"/>
<keyword evidence="8" id="KW-0804">Transcription</keyword>
<keyword evidence="6" id="KW-0299">Galactose metabolism</keyword>
<protein>
    <submittedName>
        <fullName evidence="13">CIC11C00000003336</fullName>
    </submittedName>
</protein>
<reference evidence="13 14" key="1">
    <citation type="submission" date="2016-10" db="EMBL/GenBank/DDBJ databases">
        <authorList>
            <person name="de Groot N.N."/>
        </authorList>
    </citation>
    <scope>NUCLEOTIDE SEQUENCE [LARGE SCALE GENOMIC DNA]</scope>
    <source>
        <strain evidence="13 14">CBS 141442</strain>
    </source>
</reference>
<evidence type="ECO:0000256" key="9">
    <source>
        <dbReference type="ARBA" id="ARBA00023242"/>
    </source>
</evidence>
<accession>A0A1L0BC44</accession>
<dbReference type="InterPro" id="IPR036864">
    <property type="entry name" value="Zn2-C6_fun-type_DNA-bd_sf"/>
</dbReference>
<dbReference type="FunFam" id="4.10.240.10:FF:000009">
    <property type="entry name" value="C6 transcription factor (Gal4)"/>
    <property type="match status" value="1"/>
</dbReference>
<evidence type="ECO:0000256" key="6">
    <source>
        <dbReference type="ARBA" id="ARBA00023144"/>
    </source>
</evidence>
<keyword evidence="4" id="KW-0805">Transcription regulation</keyword>
<dbReference type="OrthoDB" id="3364175at2759"/>
<dbReference type="GO" id="GO:0000978">
    <property type="term" value="F:RNA polymerase II cis-regulatory region sequence-specific DNA binding"/>
    <property type="evidence" value="ECO:0007669"/>
    <property type="project" value="TreeGrafter"/>
</dbReference>
<evidence type="ECO:0000256" key="10">
    <source>
        <dbReference type="ARBA" id="ARBA00023277"/>
    </source>
</evidence>
<dbReference type="PANTHER" id="PTHR47424">
    <property type="entry name" value="REGULATORY PROTEIN GAL4"/>
    <property type="match status" value="1"/>
</dbReference>
<evidence type="ECO:0000256" key="4">
    <source>
        <dbReference type="ARBA" id="ARBA00023015"/>
    </source>
</evidence>
<dbReference type="InterPro" id="IPR001138">
    <property type="entry name" value="Zn2Cys6_DnaBD"/>
</dbReference>
<dbReference type="InterPro" id="IPR005600">
    <property type="entry name" value="Gal4_dimer_dom"/>
</dbReference>
<feature type="region of interest" description="Disordered" evidence="11">
    <location>
        <begin position="1"/>
        <end position="20"/>
    </location>
</feature>
<feature type="region of interest" description="Disordered" evidence="11">
    <location>
        <begin position="63"/>
        <end position="89"/>
    </location>
</feature>
<keyword evidence="10" id="KW-0119">Carbohydrate metabolism</keyword>
<gene>
    <name evidence="13" type="ORF">SAMEA4029010_CIC11G00000003336</name>
</gene>
<dbReference type="Gene3D" id="1.20.5.170">
    <property type="match status" value="1"/>
</dbReference>
<keyword evidence="2" id="KW-0479">Metal-binding</keyword>
<dbReference type="PANTHER" id="PTHR47424:SF3">
    <property type="entry name" value="REGULATORY PROTEIN GAL4"/>
    <property type="match status" value="1"/>
</dbReference>
<evidence type="ECO:0000256" key="2">
    <source>
        <dbReference type="ARBA" id="ARBA00022723"/>
    </source>
</evidence>
<proteinExistence type="predicted"/>
<dbReference type="Pfam" id="PF00172">
    <property type="entry name" value="Zn_clus"/>
    <property type="match status" value="1"/>
</dbReference>
<evidence type="ECO:0000256" key="3">
    <source>
        <dbReference type="ARBA" id="ARBA00022833"/>
    </source>
</evidence>